<dbReference type="SUPFAM" id="SSF111331">
    <property type="entry name" value="NAD kinase/diacylglycerol kinase-like"/>
    <property type="match status" value="1"/>
</dbReference>
<dbReference type="EMBL" id="JBHSHD010000010">
    <property type="protein sequence ID" value="MFC4821802.1"/>
    <property type="molecule type" value="Genomic_DNA"/>
</dbReference>
<dbReference type="Gene3D" id="2.60.200.30">
    <property type="entry name" value="Probable inorganic polyphosphate/atp-NAD kinase, domain 2"/>
    <property type="match status" value="1"/>
</dbReference>
<dbReference type="InterPro" id="IPR016064">
    <property type="entry name" value="NAD/diacylglycerol_kinase_sf"/>
</dbReference>
<dbReference type="InterPro" id="IPR017438">
    <property type="entry name" value="ATP-NAD_kinase_N"/>
</dbReference>
<protein>
    <submittedName>
        <fullName evidence="1">Sugar kinase</fullName>
    </submittedName>
</protein>
<proteinExistence type="predicted"/>
<dbReference type="GO" id="GO:0016301">
    <property type="term" value="F:kinase activity"/>
    <property type="evidence" value="ECO:0007669"/>
    <property type="project" value="UniProtKB-KW"/>
</dbReference>
<gene>
    <name evidence="1" type="ORF">ACFO6Q_15850</name>
</gene>
<keyword evidence="2" id="KW-1185">Reference proteome</keyword>
<comment type="caution">
    <text evidence="1">The sequence shown here is derived from an EMBL/GenBank/DDBJ whole genome shotgun (WGS) entry which is preliminary data.</text>
</comment>
<name>A0ABV9R205_9GAMM</name>
<dbReference type="RefSeq" id="WP_380022070.1">
    <property type="nucleotide sequence ID" value="NZ_JBHSHD010000010.1"/>
</dbReference>
<reference evidence="2" key="1">
    <citation type="journal article" date="2019" name="Int. J. Syst. Evol. Microbiol.">
        <title>The Global Catalogue of Microorganisms (GCM) 10K type strain sequencing project: providing services to taxonomists for standard genome sequencing and annotation.</title>
        <authorList>
            <consortium name="The Broad Institute Genomics Platform"/>
            <consortium name="The Broad Institute Genome Sequencing Center for Infectious Disease"/>
            <person name="Wu L."/>
            <person name="Ma J."/>
        </authorList>
    </citation>
    <scope>NUCLEOTIDE SEQUENCE [LARGE SCALE GENOMIC DNA]</scope>
    <source>
        <strain evidence="2">CCUG 30340</strain>
    </source>
</reference>
<sequence>MDRTDRKIVLVTRRTRLEELVARHNTVEQARFQTERLGMDFGDFLEEDRLHRAALDALTPALQVHGRLQRLDRRFLPNFLFPPDCLVVVLGRDGLVANTLKYLDGQPVLAVNPDPARWDGVLLPFAVDDVSAVLPEVMRGRRPVREITMACARLDDGQSLLAVNDLFIGMRGHASARYEIALDGQRERQSSSGIIVSTGLGSTGWLRSILTGACAVAGRDADEGMLGIRQHGFAWNSRTLVYNVREPYPSRTTEAGLVFGQIPEGGSLRIRSLMPEHGLIFSDGMESDGLEFRSGLEATIGVAPRPGLLLG</sequence>
<keyword evidence="1" id="KW-0808">Transferase</keyword>
<dbReference type="PANTHER" id="PTHR13158">
    <property type="match status" value="1"/>
</dbReference>
<evidence type="ECO:0000313" key="2">
    <source>
        <dbReference type="Proteomes" id="UP001595886"/>
    </source>
</evidence>
<dbReference type="InterPro" id="IPR017437">
    <property type="entry name" value="ATP-NAD_kinase_PpnK-typ_C"/>
</dbReference>
<dbReference type="Gene3D" id="3.40.50.10330">
    <property type="entry name" value="Probable inorganic polyphosphate/atp-NAD kinase, domain 1"/>
    <property type="match status" value="1"/>
</dbReference>
<keyword evidence="1" id="KW-0418">Kinase</keyword>
<evidence type="ECO:0000313" key="1">
    <source>
        <dbReference type="EMBL" id="MFC4821802.1"/>
    </source>
</evidence>
<accession>A0ABV9R205</accession>
<organism evidence="1 2">
    <name type="scientific">Dokdonella ginsengisoli</name>
    <dbReference type="NCBI Taxonomy" id="363846"/>
    <lineage>
        <taxon>Bacteria</taxon>
        <taxon>Pseudomonadati</taxon>
        <taxon>Pseudomonadota</taxon>
        <taxon>Gammaproteobacteria</taxon>
        <taxon>Lysobacterales</taxon>
        <taxon>Rhodanobacteraceae</taxon>
        <taxon>Dokdonella</taxon>
    </lineage>
</organism>
<dbReference type="Proteomes" id="UP001595886">
    <property type="component" value="Unassembled WGS sequence"/>
</dbReference>
<dbReference type="PANTHER" id="PTHR13158:SF4">
    <property type="entry name" value="NAD(+) KINASE"/>
    <property type="match status" value="1"/>
</dbReference>